<dbReference type="Proteomes" id="UP000342249">
    <property type="component" value="Unassembled WGS sequence"/>
</dbReference>
<name>A0A5N7J345_9CLOT</name>
<dbReference type="AlphaFoldDB" id="A0A5N7J345"/>
<sequence>MVSSNIVYKNKILKKYDSKLGKLDKKLDFYNTLKTPFPFIAKLYGKSLKKKMNKTVKSIDIEIRK</sequence>
<evidence type="ECO:0000313" key="1">
    <source>
        <dbReference type="EMBL" id="MPQ63083.1"/>
    </source>
</evidence>
<proteinExistence type="predicted"/>
<gene>
    <name evidence="1" type="ORF">E4V82_13295</name>
</gene>
<dbReference type="EMBL" id="SPSF01000032">
    <property type="protein sequence ID" value="MPQ63083.1"/>
    <property type="molecule type" value="Genomic_DNA"/>
</dbReference>
<evidence type="ECO:0000313" key="2">
    <source>
        <dbReference type="Proteomes" id="UP000342249"/>
    </source>
</evidence>
<reference evidence="1 2" key="1">
    <citation type="journal article" date="2019" name="Lett. Appl. Microbiol.">
        <title>A case of 'blown pack' spoilage of vacuum-packaged pork likely associated with Clostridium estertheticum in Canada.</title>
        <authorList>
            <person name="Zhang P."/>
            <person name="Ward P."/>
            <person name="McMullen L.M."/>
            <person name="Yang X."/>
        </authorList>
    </citation>
    <scope>NUCLEOTIDE SEQUENCE [LARGE SCALE GENOMIC DNA]</scope>
    <source>
        <strain evidence="1 2">MA19</strain>
    </source>
</reference>
<comment type="caution">
    <text evidence="1">The sequence shown here is derived from an EMBL/GenBank/DDBJ whole genome shotgun (WGS) entry which is preliminary data.</text>
</comment>
<accession>A0A5N7J345</accession>
<dbReference type="RefSeq" id="WP_152752641.1">
    <property type="nucleotide sequence ID" value="NZ_SPSE01000033.1"/>
</dbReference>
<organism evidence="1 2">
    <name type="scientific">Clostridium estertheticum</name>
    <dbReference type="NCBI Taxonomy" id="238834"/>
    <lineage>
        <taxon>Bacteria</taxon>
        <taxon>Bacillati</taxon>
        <taxon>Bacillota</taxon>
        <taxon>Clostridia</taxon>
        <taxon>Eubacteriales</taxon>
        <taxon>Clostridiaceae</taxon>
        <taxon>Clostridium</taxon>
    </lineage>
</organism>
<protein>
    <submittedName>
        <fullName evidence="1">Uncharacterized protein</fullName>
    </submittedName>
</protein>